<name>A0ABR7N6D6_9FIRM</name>
<organism evidence="2 3">
    <name type="scientific">Jingyaoa shaoxingensis</name>
    <dbReference type="NCBI Taxonomy" id="2763671"/>
    <lineage>
        <taxon>Bacteria</taxon>
        <taxon>Bacillati</taxon>
        <taxon>Bacillota</taxon>
        <taxon>Clostridia</taxon>
        <taxon>Lachnospirales</taxon>
        <taxon>Lachnospiraceae</taxon>
        <taxon>Jingyaoa</taxon>
    </lineage>
</organism>
<dbReference type="SUPFAM" id="SSF53822">
    <property type="entry name" value="Periplasmic binding protein-like I"/>
    <property type="match status" value="1"/>
</dbReference>
<evidence type="ECO:0000313" key="3">
    <source>
        <dbReference type="Proteomes" id="UP000657421"/>
    </source>
</evidence>
<comment type="caution">
    <text evidence="2">The sequence shown here is derived from an EMBL/GenBank/DDBJ whole genome shotgun (WGS) entry which is preliminary data.</text>
</comment>
<dbReference type="EMBL" id="JACRSZ010000001">
    <property type="protein sequence ID" value="MBC8571941.1"/>
    <property type="molecule type" value="Genomic_DNA"/>
</dbReference>
<proteinExistence type="predicted"/>
<dbReference type="Proteomes" id="UP000657421">
    <property type="component" value="Unassembled WGS sequence"/>
</dbReference>
<keyword evidence="3" id="KW-1185">Reference proteome</keyword>
<evidence type="ECO:0000313" key="2">
    <source>
        <dbReference type="EMBL" id="MBC8571941.1"/>
    </source>
</evidence>
<sequence>MKKWLTMIAGVIMLICISVTVLASDTSETANTVIGVSVYNLNDAEVRAFRNYLENYIGITFNVDFIYSTGILSAEDEIAFIEELHEKGVKGIISFLSTDLEQVLPVCEEYGMYYVRGSGTINNEMFEKVKNNPYFLGVIGPSAEEEQKAAEDMAQYFASEDTERKNQYIITSGGAGVNNEMHRLRTAGILNQLQKSYDLSYEKPVEELVLATDTEKIETGTDIQITIVPGYPSVENLNENLRKVLDDGENNVILSVLSVNSFMDAISACEQEKKEDIQVGAIDCFTEENYELFHTKGYDGKENLDYLVGKYGAIVAPAFVAMENAYEGYAGDYRENGSAFQLQQSFWTATSPKEFDSQYALSIGMYDNTYSAQSMMKVMKAYEPSADFDSFKAFTEKL</sequence>
<protein>
    <submittedName>
        <fullName evidence="2">Uncharacterized protein</fullName>
    </submittedName>
</protein>
<feature type="signal peptide" evidence="1">
    <location>
        <begin position="1"/>
        <end position="23"/>
    </location>
</feature>
<dbReference type="RefSeq" id="WP_249306933.1">
    <property type="nucleotide sequence ID" value="NZ_JACRSZ010000001.1"/>
</dbReference>
<evidence type="ECO:0000256" key="1">
    <source>
        <dbReference type="SAM" id="SignalP"/>
    </source>
</evidence>
<accession>A0ABR7N6D6</accession>
<feature type="chain" id="PRO_5045400231" evidence="1">
    <location>
        <begin position="24"/>
        <end position="398"/>
    </location>
</feature>
<reference evidence="2 3" key="1">
    <citation type="submission" date="2020-08" db="EMBL/GenBank/DDBJ databases">
        <title>Genome public.</title>
        <authorList>
            <person name="Liu C."/>
            <person name="Sun Q."/>
        </authorList>
    </citation>
    <scope>NUCLEOTIDE SEQUENCE [LARGE SCALE GENOMIC DNA]</scope>
    <source>
        <strain evidence="2 3">NSJ-46</strain>
    </source>
</reference>
<dbReference type="InterPro" id="IPR028082">
    <property type="entry name" value="Peripla_BP_I"/>
</dbReference>
<keyword evidence="1" id="KW-0732">Signal</keyword>
<gene>
    <name evidence="2" type="ORF">H8716_02390</name>
</gene>
<dbReference type="Gene3D" id="3.40.50.2300">
    <property type="match status" value="1"/>
</dbReference>